<accession>S3JGX8</accession>
<comment type="caution">
    <text evidence="2">The sequence shown here is derived from an EMBL/GenBank/DDBJ whole genome shotgun (WGS) entry which is preliminary data.</text>
</comment>
<dbReference type="PANTHER" id="PTHR42912:SF80">
    <property type="entry name" value="METHYLTRANSFERASE DOMAIN-CONTAINING PROTEIN"/>
    <property type="match status" value="1"/>
</dbReference>
<evidence type="ECO:0000313" key="3">
    <source>
        <dbReference type="Proteomes" id="UP000014617"/>
    </source>
</evidence>
<sequence>MSSFALQDTYPQARVTGLDFSPYYLAVAQYQAQQKQKTIQWQHAAAEKTQLPSQSYDLVSSFLMFHELPQQATREIFAEARRLLRSGGYLTLMDMNPRSEIYRKMPPYVLTLLKSTEPYLDQYFTLDIEQALVEAGFQAPIITPTSPRHRAIVARVSES</sequence>
<feature type="domain" description="Methyltransferase" evidence="1">
    <location>
        <begin position="4"/>
        <end position="88"/>
    </location>
</feature>
<gene>
    <name evidence="2" type="ORF">MAESPC_01139</name>
</gene>
<dbReference type="GO" id="GO:0008757">
    <property type="term" value="F:S-adenosylmethionine-dependent methyltransferase activity"/>
    <property type="evidence" value="ECO:0007669"/>
    <property type="project" value="InterPro"/>
</dbReference>
<dbReference type="PANTHER" id="PTHR42912">
    <property type="entry name" value="METHYLTRANSFERASE"/>
    <property type="match status" value="1"/>
</dbReference>
<dbReference type="InterPro" id="IPR029063">
    <property type="entry name" value="SAM-dependent_MTases_sf"/>
</dbReference>
<protein>
    <recommendedName>
        <fullName evidence="1">Methyltransferase domain-containing protein</fullName>
    </recommendedName>
</protein>
<dbReference type="Pfam" id="PF13649">
    <property type="entry name" value="Methyltransf_25"/>
    <property type="match status" value="1"/>
</dbReference>
<dbReference type="EMBL" id="ASZQ01000146">
    <property type="protein sequence ID" value="EPF23641.1"/>
    <property type="molecule type" value="Genomic_DNA"/>
</dbReference>
<dbReference type="SUPFAM" id="SSF53335">
    <property type="entry name" value="S-adenosyl-L-methionine-dependent methyltransferases"/>
    <property type="match status" value="1"/>
</dbReference>
<name>S3JGX8_MICAE</name>
<dbReference type="InterPro" id="IPR041698">
    <property type="entry name" value="Methyltransf_25"/>
</dbReference>
<reference evidence="2 3" key="1">
    <citation type="journal article" date="2013" name="Genome Announc.">
        <title>Draft Genome Sequence of the Brazilian Toxic Bloom-Forming Cyanobacterium Microcystis aeruginosa Strain SPC777.</title>
        <authorList>
            <person name="Fiore M.F."/>
            <person name="Alvarenga D.O."/>
            <person name="Varani A.M."/>
            <person name="Hoff-Risseti C."/>
            <person name="Crespim E."/>
            <person name="Ramos R.T."/>
            <person name="Silva A."/>
            <person name="Schaker P.D."/>
            <person name="Heck K."/>
            <person name="Rigonato J."/>
            <person name="Schneider M.P."/>
        </authorList>
    </citation>
    <scope>NUCLEOTIDE SEQUENCE [LARGE SCALE GENOMIC DNA]</scope>
    <source>
        <strain evidence="3">SPC 777</strain>
    </source>
</reference>
<evidence type="ECO:0000259" key="1">
    <source>
        <dbReference type="Pfam" id="PF13649"/>
    </source>
</evidence>
<dbReference type="AlphaFoldDB" id="S3JGX8"/>
<proteinExistence type="predicted"/>
<dbReference type="Proteomes" id="UP000014617">
    <property type="component" value="Unassembled WGS sequence"/>
</dbReference>
<dbReference type="InterPro" id="IPR050508">
    <property type="entry name" value="Methyltransf_Superfamily"/>
</dbReference>
<organism evidence="2 3">
    <name type="scientific">Microcystis aeruginosa SPC777</name>
    <dbReference type="NCBI Taxonomy" id="482300"/>
    <lineage>
        <taxon>Bacteria</taxon>
        <taxon>Bacillati</taxon>
        <taxon>Cyanobacteriota</taxon>
        <taxon>Cyanophyceae</taxon>
        <taxon>Oscillatoriophycideae</taxon>
        <taxon>Chroococcales</taxon>
        <taxon>Microcystaceae</taxon>
        <taxon>Microcystis</taxon>
    </lineage>
</organism>
<dbReference type="Gene3D" id="3.40.50.150">
    <property type="entry name" value="Vaccinia Virus protein VP39"/>
    <property type="match status" value="1"/>
</dbReference>
<dbReference type="CDD" id="cd02440">
    <property type="entry name" value="AdoMet_MTases"/>
    <property type="match status" value="1"/>
</dbReference>
<evidence type="ECO:0000313" key="2">
    <source>
        <dbReference type="EMBL" id="EPF23641.1"/>
    </source>
</evidence>
<dbReference type="PATRIC" id="fig|482300.6.peg.1272"/>